<dbReference type="PANTHER" id="PTHR34353">
    <property type="entry name" value="CRISPR-ASSOCIATED ENDONUCLEASE CAS1 1"/>
    <property type="match status" value="1"/>
</dbReference>
<dbReference type="InterPro" id="IPR042206">
    <property type="entry name" value="CRISPR-assoc_Cas1_C"/>
</dbReference>
<protein>
    <recommendedName>
        <fullName evidence="10">CRISPR-associated endonuclease Cas1</fullName>
        <ecNumber evidence="10">3.1.-.-</ecNumber>
    </recommendedName>
</protein>
<comment type="function">
    <text evidence="10">CRISPR (clustered regularly interspaced short palindromic repeat), is an adaptive immune system that provides protection against mobile genetic elements (viruses, transposable elements and conjugative plasmids). CRISPR clusters contain spacers, sequences complementary to antecedent mobile elements, and target invading nucleic acids. CRISPR clusters are transcribed and processed into CRISPR RNA (crRNA). Acts as a dsDNA endonuclease. Involved in the integration of spacer DNA into the CRISPR cassette.</text>
</comment>
<proteinExistence type="inferred from homology"/>
<dbReference type="GO" id="GO:0016787">
    <property type="term" value="F:hydrolase activity"/>
    <property type="evidence" value="ECO:0007669"/>
    <property type="project" value="UniProtKB-KW"/>
</dbReference>
<organism evidence="11 12">
    <name type="scientific">Melghiribacillus thermohalophilus</name>
    <dbReference type="NCBI Taxonomy" id="1324956"/>
    <lineage>
        <taxon>Bacteria</taxon>
        <taxon>Bacillati</taxon>
        <taxon>Bacillota</taxon>
        <taxon>Bacilli</taxon>
        <taxon>Bacillales</taxon>
        <taxon>Bacillaceae</taxon>
        <taxon>Melghiribacillus</taxon>
    </lineage>
</organism>
<sequence>MKRLLNTLFVTTPEVYLSLDGENVVVNKNDEKVARFPLHNLETIYTFGYSGASPGLMGKCAKKNIPIVFLSKNGRFLARVSGETRGNVVLRKTQYIISENERKSTSIAKYFILGKVFNSKWVIERAKRDHPLRINVELFEEISKHLSELMNRIRDSENLETLRGYEGQAAILYHKVFDQMILQQKEDFYFNQRSRRPPLDNVNAMLSFGYTLLANDAQSALEGVGLDPYVGFMHQDRPGRASLALDLMEEVRSVYVDRFVISLINKRSVKPEDFTKKESGAVIMNDEARKKFLKAWQEKKQEKITHPFLGEKIPWGLVLHAQALLLARHLRGDLDGYPPFFWK</sequence>
<feature type="binding site" evidence="10">
    <location>
        <position position="249"/>
    </location>
    <ligand>
        <name>Mn(2+)</name>
        <dbReference type="ChEBI" id="CHEBI:29035"/>
    </ligand>
</feature>
<evidence type="ECO:0000256" key="1">
    <source>
        <dbReference type="ARBA" id="ARBA00022722"/>
    </source>
</evidence>
<dbReference type="EMBL" id="SMAN01000010">
    <property type="protein sequence ID" value="TCT21779.1"/>
    <property type="molecule type" value="Genomic_DNA"/>
</dbReference>
<accession>A0A4R3N4U9</accession>
<reference evidence="11 12" key="1">
    <citation type="submission" date="2019-03" db="EMBL/GenBank/DDBJ databases">
        <title>Genomic Encyclopedia of Type Strains, Phase IV (KMG-IV): sequencing the most valuable type-strain genomes for metagenomic binning, comparative biology and taxonomic classification.</title>
        <authorList>
            <person name="Goeker M."/>
        </authorList>
    </citation>
    <scope>NUCLEOTIDE SEQUENCE [LARGE SCALE GENOMIC DNA]</scope>
    <source>
        <strain evidence="11 12">DSM 25894</strain>
    </source>
</reference>
<evidence type="ECO:0000256" key="5">
    <source>
        <dbReference type="ARBA" id="ARBA00022842"/>
    </source>
</evidence>
<dbReference type="Pfam" id="PF01867">
    <property type="entry name" value="Cas_Cas1"/>
    <property type="match status" value="1"/>
</dbReference>
<evidence type="ECO:0000256" key="10">
    <source>
        <dbReference type="HAMAP-Rule" id="MF_01470"/>
    </source>
</evidence>
<dbReference type="Gene3D" id="3.100.10.20">
    <property type="entry name" value="CRISPR-associated endonuclease Cas1, N-terminal domain"/>
    <property type="match status" value="1"/>
</dbReference>
<dbReference type="InterPro" id="IPR050646">
    <property type="entry name" value="Cas1"/>
</dbReference>
<dbReference type="RefSeq" id="WP_132371844.1">
    <property type="nucleotide sequence ID" value="NZ_SMAN01000010.1"/>
</dbReference>
<dbReference type="GO" id="GO:0046872">
    <property type="term" value="F:metal ion binding"/>
    <property type="evidence" value="ECO:0007669"/>
    <property type="project" value="UniProtKB-UniRule"/>
</dbReference>
<dbReference type="NCBIfam" id="TIGR00287">
    <property type="entry name" value="cas1"/>
    <property type="match status" value="1"/>
</dbReference>
<feature type="binding site" evidence="10">
    <location>
        <position position="234"/>
    </location>
    <ligand>
        <name>Mn(2+)</name>
        <dbReference type="ChEBI" id="CHEBI:29035"/>
    </ligand>
</feature>
<keyword evidence="3 10" id="KW-0255">Endonuclease</keyword>
<evidence type="ECO:0000313" key="11">
    <source>
        <dbReference type="EMBL" id="TCT21779.1"/>
    </source>
</evidence>
<dbReference type="EC" id="3.1.-.-" evidence="10"/>
<comment type="similarity">
    <text evidence="10">Belongs to the CRISPR-associated endonuclease Cas1 family.</text>
</comment>
<dbReference type="InterPro" id="IPR019856">
    <property type="entry name" value="CRISPR-assoc_Cas1_DVULG"/>
</dbReference>
<evidence type="ECO:0000256" key="7">
    <source>
        <dbReference type="ARBA" id="ARBA00023125"/>
    </source>
</evidence>
<comment type="subunit">
    <text evidence="9 10">Homodimer, forms a heterotetramer with a Cas2 homodimer.</text>
</comment>
<evidence type="ECO:0000256" key="3">
    <source>
        <dbReference type="ARBA" id="ARBA00022759"/>
    </source>
</evidence>
<comment type="caution">
    <text evidence="11">The sequence shown here is derived from an EMBL/GenBank/DDBJ whole genome shotgun (WGS) entry which is preliminary data.</text>
</comment>
<evidence type="ECO:0000256" key="9">
    <source>
        <dbReference type="ARBA" id="ARBA00038592"/>
    </source>
</evidence>
<keyword evidence="1 10" id="KW-0540">Nuclease</keyword>
<keyword evidence="4 10" id="KW-0378">Hydrolase</keyword>
<keyword evidence="12" id="KW-1185">Reference proteome</keyword>
<evidence type="ECO:0000313" key="12">
    <source>
        <dbReference type="Proteomes" id="UP000294650"/>
    </source>
</evidence>
<dbReference type="AlphaFoldDB" id="A0A4R3N4U9"/>
<dbReference type="InterPro" id="IPR002729">
    <property type="entry name" value="CRISPR-assoc_Cas1"/>
</dbReference>
<dbReference type="OrthoDB" id="9803119at2"/>
<dbReference type="GO" id="GO:0003677">
    <property type="term" value="F:DNA binding"/>
    <property type="evidence" value="ECO:0007669"/>
    <property type="project" value="UniProtKB-KW"/>
</dbReference>
<name>A0A4R3N4U9_9BACI</name>
<dbReference type="NCBIfam" id="TIGR03640">
    <property type="entry name" value="cas1_DVULG"/>
    <property type="match status" value="1"/>
</dbReference>
<dbReference type="Gene3D" id="1.20.120.920">
    <property type="entry name" value="CRISPR-associated endonuclease Cas1, C-terminal domain"/>
    <property type="match status" value="1"/>
</dbReference>
<dbReference type="Proteomes" id="UP000294650">
    <property type="component" value="Unassembled WGS sequence"/>
</dbReference>
<dbReference type="InterPro" id="IPR042211">
    <property type="entry name" value="CRISPR-assoc_Cas1_N"/>
</dbReference>
<keyword evidence="5 10" id="KW-0460">Magnesium</keyword>
<dbReference type="GO" id="GO:0051607">
    <property type="term" value="P:defense response to virus"/>
    <property type="evidence" value="ECO:0007669"/>
    <property type="project" value="UniProtKB-UniRule"/>
</dbReference>
<keyword evidence="7 10" id="KW-0238">DNA-binding</keyword>
<dbReference type="HAMAP" id="MF_01470">
    <property type="entry name" value="Cas1"/>
    <property type="match status" value="1"/>
</dbReference>
<evidence type="ECO:0000256" key="4">
    <source>
        <dbReference type="ARBA" id="ARBA00022801"/>
    </source>
</evidence>
<evidence type="ECO:0000256" key="8">
    <source>
        <dbReference type="ARBA" id="ARBA00023211"/>
    </source>
</evidence>
<evidence type="ECO:0000256" key="6">
    <source>
        <dbReference type="ARBA" id="ARBA00023118"/>
    </source>
</evidence>
<keyword evidence="2 10" id="KW-0479">Metal-binding</keyword>
<keyword evidence="8 10" id="KW-0464">Manganese</keyword>
<gene>
    <name evidence="10" type="primary">cas1</name>
    <name evidence="11" type="ORF">EDD68_11083</name>
</gene>
<comment type="cofactor">
    <cofactor evidence="10">
        <name>Mg(2+)</name>
        <dbReference type="ChEBI" id="CHEBI:18420"/>
    </cofactor>
    <cofactor evidence="10">
        <name>Mn(2+)</name>
        <dbReference type="ChEBI" id="CHEBI:29035"/>
    </cofactor>
</comment>
<dbReference type="GO" id="GO:0043571">
    <property type="term" value="P:maintenance of CRISPR repeat elements"/>
    <property type="evidence" value="ECO:0007669"/>
    <property type="project" value="UniProtKB-UniRule"/>
</dbReference>
<evidence type="ECO:0000256" key="2">
    <source>
        <dbReference type="ARBA" id="ARBA00022723"/>
    </source>
</evidence>
<keyword evidence="6 10" id="KW-0051">Antiviral defense</keyword>
<dbReference type="CDD" id="cd09721">
    <property type="entry name" value="Cas1_I-C"/>
    <property type="match status" value="1"/>
</dbReference>
<feature type="binding site" evidence="10">
    <location>
        <position position="166"/>
    </location>
    <ligand>
        <name>Mn(2+)</name>
        <dbReference type="ChEBI" id="CHEBI:29035"/>
    </ligand>
</feature>
<dbReference type="PANTHER" id="PTHR34353:SF2">
    <property type="entry name" value="CRISPR-ASSOCIATED ENDONUCLEASE CAS1 1"/>
    <property type="match status" value="1"/>
</dbReference>
<dbReference type="GO" id="GO:0004520">
    <property type="term" value="F:DNA endonuclease activity"/>
    <property type="evidence" value="ECO:0007669"/>
    <property type="project" value="InterPro"/>
</dbReference>